<evidence type="ECO:0000256" key="6">
    <source>
        <dbReference type="ARBA" id="ARBA00022801"/>
    </source>
</evidence>
<evidence type="ECO:0000256" key="4">
    <source>
        <dbReference type="ARBA" id="ARBA00022722"/>
    </source>
</evidence>
<evidence type="ECO:0000256" key="2">
    <source>
        <dbReference type="ARBA" id="ARBA00004123"/>
    </source>
</evidence>
<reference evidence="9" key="1">
    <citation type="submission" date="2025-08" db="UniProtKB">
        <authorList>
            <consortium name="Ensembl"/>
        </authorList>
    </citation>
    <scope>IDENTIFICATION</scope>
</reference>
<evidence type="ECO:0000256" key="7">
    <source>
        <dbReference type="ARBA" id="ARBA00023242"/>
    </source>
</evidence>
<protein>
    <recommendedName>
        <fullName evidence="8">DDE Tnp4 domain-containing protein</fullName>
    </recommendedName>
</protein>
<organism evidence="9 10">
    <name type="scientific">Leptobrachium leishanense</name>
    <name type="common">Leishan spiny toad</name>
    <dbReference type="NCBI Taxonomy" id="445787"/>
    <lineage>
        <taxon>Eukaryota</taxon>
        <taxon>Metazoa</taxon>
        <taxon>Chordata</taxon>
        <taxon>Craniata</taxon>
        <taxon>Vertebrata</taxon>
        <taxon>Euteleostomi</taxon>
        <taxon>Amphibia</taxon>
        <taxon>Batrachia</taxon>
        <taxon>Anura</taxon>
        <taxon>Pelobatoidea</taxon>
        <taxon>Megophryidae</taxon>
        <taxon>Leptobrachium</taxon>
    </lineage>
</organism>
<evidence type="ECO:0000313" key="10">
    <source>
        <dbReference type="Proteomes" id="UP000694569"/>
    </source>
</evidence>
<dbReference type="GO" id="GO:0004518">
    <property type="term" value="F:nuclease activity"/>
    <property type="evidence" value="ECO:0007669"/>
    <property type="project" value="UniProtKB-KW"/>
</dbReference>
<sequence>MDMNRKGELLLLVENPYLRHRGLKPKRQFWVKPIFEKRTRLGEFHHLHDELWKDAAKFFNYHRMSLETFTYILHVIRPSIEKSSNFRDTISPDERLTTTLRYLATGSSFKTLGFSFRISDVTVGRIVQETCRAIWDKLQPIHMAVPNNDEMGPIIKGFWDKWCFPNCVGCIDGKHIRIQNPKHSGSMFRQYKQFVSVVLQAVAGPDYKFIAIDVGAYSKESDGGIFTNSNLSRRLERGALGAKRKCPT</sequence>
<keyword evidence="4" id="KW-0540">Nuclease</keyword>
<dbReference type="InterPro" id="IPR027806">
    <property type="entry name" value="HARBI1_dom"/>
</dbReference>
<dbReference type="GO" id="GO:0046872">
    <property type="term" value="F:metal ion binding"/>
    <property type="evidence" value="ECO:0007669"/>
    <property type="project" value="UniProtKB-KW"/>
</dbReference>
<keyword evidence="10" id="KW-1185">Reference proteome</keyword>
<evidence type="ECO:0000256" key="3">
    <source>
        <dbReference type="ARBA" id="ARBA00006958"/>
    </source>
</evidence>
<accession>A0A8C5QMZ1</accession>
<keyword evidence="7" id="KW-0539">Nucleus</keyword>
<dbReference type="GO" id="GO:0005634">
    <property type="term" value="C:nucleus"/>
    <property type="evidence" value="ECO:0007669"/>
    <property type="project" value="UniProtKB-SubCell"/>
</dbReference>
<feature type="domain" description="DDE Tnp4" evidence="8">
    <location>
        <begin position="171"/>
        <end position="236"/>
    </location>
</feature>
<evidence type="ECO:0000313" key="9">
    <source>
        <dbReference type="Ensembl" id="ENSLLEP00000039920.1"/>
    </source>
</evidence>
<dbReference type="InterPro" id="IPR045249">
    <property type="entry name" value="HARBI1-like"/>
</dbReference>
<evidence type="ECO:0000259" key="8">
    <source>
        <dbReference type="Pfam" id="PF13359"/>
    </source>
</evidence>
<proteinExistence type="inferred from homology"/>
<keyword evidence="5" id="KW-0479">Metal-binding</keyword>
<comment type="similarity">
    <text evidence="3">Belongs to the HARBI1 family.</text>
</comment>
<evidence type="ECO:0000256" key="5">
    <source>
        <dbReference type="ARBA" id="ARBA00022723"/>
    </source>
</evidence>
<evidence type="ECO:0000256" key="1">
    <source>
        <dbReference type="ARBA" id="ARBA00001968"/>
    </source>
</evidence>
<dbReference type="GeneTree" id="ENSGT00940000164115"/>
<keyword evidence="6" id="KW-0378">Hydrolase</keyword>
<dbReference type="Ensembl" id="ENSLLET00000041531.1">
    <property type="protein sequence ID" value="ENSLLEP00000039920.1"/>
    <property type="gene ID" value="ENSLLEG00000025404.1"/>
</dbReference>
<dbReference type="Proteomes" id="UP000694569">
    <property type="component" value="Unplaced"/>
</dbReference>
<dbReference type="PANTHER" id="PTHR22930:SF269">
    <property type="entry name" value="NUCLEASE HARBI1-LIKE PROTEIN"/>
    <property type="match status" value="1"/>
</dbReference>
<reference evidence="9" key="2">
    <citation type="submission" date="2025-09" db="UniProtKB">
        <authorList>
            <consortium name="Ensembl"/>
        </authorList>
    </citation>
    <scope>IDENTIFICATION</scope>
</reference>
<name>A0A8C5QMZ1_9ANUR</name>
<dbReference type="AlphaFoldDB" id="A0A8C5QMZ1"/>
<comment type="subcellular location">
    <subcellularLocation>
        <location evidence="2">Nucleus</location>
    </subcellularLocation>
</comment>
<comment type="cofactor">
    <cofactor evidence="1">
        <name>a divalent metal cation</name>
        <dbReference type="ChEBI" id="CHEBI:60240"/>
    </cofactor>
</comment>
<dbReference type="PANTHER" id="PTHR22930">
    <property type="match status" value="1"/>
</dbReference>
<dbReference type="Pfam" id="PF13359">
    <property type="entry name" value="DDE_Tnp_4"/>
    <property type="match status" value="1"/>
</dbReference>
<dbReference type="OrthoDB" id="1912480at2759"/>
<dbReference type="GO" id="GO:0016787">
    <property type="term" value="F:hydrolase activity"/>
    <property type="evidence" value="ECO:0007669"/>
    <property type="project" value="UniProtKB-KW"/>
</dbReference>